<dbReference type="InterPro" id="IPR029044">
    <property type="entry name" value="Nucleotide-diphossugar_trans"/>
</dbReference>
<evidence type="ECO:0000256" key="10">
    <source>
        <dbReference type="HAMAP-Rule" id="MF_01520"/>
    </source>
</evidence>
<dbReference type="FunFam" id="3.90.550.10:FF:000003">
    <property type="entry name" value="2-C-methyl-D-erythritol 4-phosphate cytidylyltransferase"/>
    <property type="match status" value="1"/>
</dbReference>
<evidence type="ECO:0000256" key="6">
    <source>
        <dbReference type="ARBA" id="ARBA00022723"/>
    </source>
</evidence>
<feature type="binding site" evidence="10">
    <location>
        <position position="280"/>
    </location>
    <ligand>
        <name>a divalent metal cation</name>
        <dbReference type="ChEBI" id="CHEBI:60240"/>
    </ligand>
</feature>
<dbReference type="PANTHER" id="PTHR32125">
    <property type="entry name" value="2-C-METHYL-D-ERYTHRITOL 4-PHOSPHATE CYTIDYLYLTRANSFERASE, CHLOROPLASTIC"/>
    <property type="match status" value="1"/>
</dbReference>
<dbReference type="SUPFAM" id="SSF53448">
    <property type="entry name" value="Nucleotide-diphospho-sugar transferases"/>
    <property type="match status" value="1"/>
</dbReference>
<keyword evidence="4 10" id="KW-0808">Transferase</keyword>
<dbReference type="HAMAP" id="MF_00108">
    <property type="entry name" value="IspD"/>
    <property type="match status" value="1"/>
</dbReference>
<comment type="similarity">
    <text evidence="10">In the N-terminal section; belongs to the IspD/TarI cytidylyltransferase family. IspD subfamily.</text>
</comment>
<dbReference type="Proteomes" id="UP000095200">
    <property type="component" value="Unassembled WGS sequence"/>
</dbReference>
<dbReference type="GO" id="GO:0046872">
    <property type="term" value="F:metal ion binding"/>
    <property type="evidence" value="ECO:0007669"/>
    <property type="project" value="UniProtKB-KW"/>
</dbReference>
<keyword evidence="13" id="KW-1185">Reference proteome</keyword>
<dbReference type="RefSeq" id="WP_069859757.1">
    <property type="nucleotide sequence ID" value="NZ_BDFE01000017.1"/>
</dbReference>
<dbReference type="GO" id="GO:0050518">
    <property type="term" value="F:2-C-methyl-D-erythritol 4-phosphate cytidylyltransferase activity"/>
    <property type="evidence" value="ECO:0007669"/>
    <property type="project" value="UniProtKB-UniRule"/>
</dbReference>
<dbReference type="PANTHER" id="PTHR32125:SF4">
    <property type="entry name" value="2-C-METHYL-D-ERYTHRITOL 4-PHOSPHATE CYTIDYLYLTRANSFERASE, CHLOROPLASTIC"/>
    <property type="match status" value="1"/>
</dbReference>
<feature type="site" description="Transition state stabilizer" evidence="10">
    <location>
        <position position="371"/>
    </location>
</feature>
<feature type="binding site" evidence="10">
    <location>
        <position position="248"/>
    </location>
    <ligand>
        <name>a divalent metal cation</name>
        <dbReference type="ChEBI" id="CHEBI:60240"/>
    </ligand>
</feature>
<dbReference type="GO" id="GO:0019288">
    <property type="term" value="P:isopentenyl diphosphate biosynthetic process, methylerythritol 4-phosphate pathway"/>
    <property type="evidence" value="ECO:0007669"/>
    <property type="project" value="UniProtKB-UniRule"/>
</dbReference>
<comment type="cofactor">
    <cofactor evidence="2 10">
        <name>a divalent metal cation</name>
        <dbReference type="ChEBI" id="CHEBI:60240"/>
    </cofactor>
</comment>
<dbReference type="HAMAP" id="MF_00107">
    <property type="entry name" value="IspF"/>
    <property type="match status" value="1"/>
</dbReference>
<evidence type="ECO:0000256" key="8">
    <source>
        <dbReference type="ARBA" id="ARBA00023239"/>
    </source>
</evidence>
<dbReference type="HAMAP" id="MF_01520">
    <property type="entry name" value="IspDF"/>
    <property type="match status" value="1"/>
</dbReference>
<feature type="site" description="Transition state stabilizer" evidence="10">
    <location>
        <position position="28"/>
    </location>
</feature>
<dbReference type="NCBIfam" id="TIGR00453">
    <property type="entry name" value="ispD"/>
    <property type="match status" value="1"/>
</dbReference>
<evidence type="ECO:0000256" key="4">
    <source>
        <dbReference type="ARBA" id="ARBA00022679"/>
    </source>
</evidence>
<feature type="binding site" evidence="10">
    <location>
        <begin position="294"/>
        <end position="296"/>
    </location>
    <ligand>
        <name>4-CDP-2-C-methyl-D-erythritol 2-phosphate</name>
        <dbReference type="ChEBI" id="CHEBI:57919"/>
    </ligand>
</feature>
<dbReference type="Pfam" id="PF01128">
    <property type="entry name" value="IspD"/>
    <property type="match status" value="1"/>
</dbReference>
<dbReference type="OrthoDB" id="9804336at2"/>
<dbReference type="CDD" id="cd02516">
    <property type="entry name" value="CDP-ME_synthetase"/>
    <property type="match status" value="1"/>
</dbReference>
<comment type="catalytic activity">
    <reaction evidence="1 10">
        <text>4-CDP-2-C-methyl-D-erythritol 2-phosphate = 2-C-methyl-D-erythritol 2,4-cyclic diphosphate + CMP</text>
        <dbReference type="Rhea" id="RHEA:23864"/>
        <dbReference type="ChEBI" id="CHEBI:57919"/>
        <dbReference type="ChEBI" id="CHEBI:58483"/>
        <dbReference type="ChEBI" id="CHEBI:60377"/>
        <dbReference type="EC" id="4.6.1.12"/>
    </reaction>
</comment>
<dbReference type="EC" id="2.7.7.60" evidence="10"/>
<evidence type="ECO:0000313" key="13">
    <source>
        <dbReference type="Proteomes" id="UP000095200"/>
    </source>
</evidence>
<comment type="similarity">
    <text evidence="10">In the C-terminal section; belongs to the IspF family.</text>
</comment>
<comment type="function">
    <text evidence="10">Bifunctional enzyme that catalyzes the formation of 4-diphosphocytidyl-2-C-methyl-D-erythritol from CTP and 2-C-methyl-D-erythritol 4-phosphate (MEP) (IspD), and catalyzes the conversion of 4-diphosphocytidyl-2-C-methyl-D-erythritol 2-phosphate (CDP-ME2P) to 2-C-methyl-D-erythritol 2,4-cyclodiphosphate (ME-CPP) with a corresponding release of cytidine 5-monophosphate (CMP) (IspF).</text>
</comment>
<evidence type="ECO:0000256" key="9">
    <source>
        <dbReference type="ARBA" id="ARBA00023268"/>
    </source>
</evidence>
<evidence type="ECO:0000259" key="11">
    <source>
        <dbReference type="Pfam" id="PF02542"/>
    </source>
</evidence>
<evidence type="ECO:0000256" key="7">
    <source>
        <dbReference type="ARBA" id="ARBA00023229"/>
    </source>
</evidence>
<dbReference type="AlphaFoldDB" id="A0A194AHI4"/>
<comment type="caution">
    <text evidence="12">The sequence shown here is derived from an EMBL/GenBank/DDBJ whole genome shotgun (WGS) entry which is preliminary data.</text>
</comment>
<evidence type="ECO:0000256" key="3">
    <source>
        <dbReference type="ARBA" id="ARBA00004709"/>
    </source>
</evidence>
<gene>
    <name evidence="10" type="primary">ispDF</name>
    <name evidence="12" type="ORF">DPF_2275</name>
</gene>
<dbReference type="InterPro" id="IPR003526">
    <property type="entry name" value="MECDP_synthase"/>
</dbReference>
<dbReference type="GO" id="GO:0016114">
    <property type="term" value="P:terpenoid biosynthetic process"/>
    <property type="evidence" value="ECO:0007669"/>
    <property type="project" value="InterPro"/>
</dbReference>
<feature type="site" description="Positions MEP for the nucleophilic attack" evidence="10">
    <location>
        <position position="164"/>
    </location>
</feature>
<dbReference type="InterPro" id="IPR050088">
    <property type="entry name" value="IspD/TarI_cytidylyltransf_bact"/>
</dbReference>
<feature type="site" description="Transition state stabilizer" evidence="10">
    <location>
        <position position="18"/>
    </location>
</feature>
<dbReference type="Pfam" id="PF02542">
    <property type="entry name" value="YgbB"/>
    <property type="match status" value="1"/>
</dbReference>
<dbReference type="InterPro" id="IPR034683">
    <property type="entry name" value="IspD/TarI"/>
</dbReference>
<dbReference type="EMBL" id="BDFE01000017">
    <property type="protein sequence ID" value="GAU09547.1"/>
    <property type="molecule type" value="Genomic_DNA"/>
</dbReference>
<feature type="binding site" evidence="10">
    <location>
        <position position="246"/>
    </location>
    <ligand>
        <name>a divalent metal cation</name>
        <dbReference type="ChEBI" id="CHEBI:60240"/>
    </ligand>
</feature>
<feature type="binding site" evidence="10">
    <location>
        <begin position="299"/>
        <end position="303"/>
    </location>
    <ligand>
        <name>4-CDP-2-C-methyl-D-erythritol 2-phosphate</name>
        <dbReference type="ChEBI" id="CHEBI:57919"/>
    </ligand>
</feature>
<evidence type="ECO:0000256" key="2">
    <source>
        <dbReference type="ARBA" id="ARBA00001968"/>
    </source>
</evidence>
<feature type="binding site" evidence="10">
    <location>
        <begin position="272"/>
        <end position="273"/>
    </location>
    <ligand>
        <name>4-CDP-2-C-methyl-D-erythritol 2-phosphate</name>
        <dbReference type="ChEBI" id="CHEBI:57919"/>
    </ligand>
</feature>
<feature type="binding site" evidence="10">
    <location>
        <begin position="246"/>
        <end position="248"/>
    </location>
    <ligand>
        <name>4-CDP-2-C-methyl-D-erythritol 2-phosphate</name>
        <dbReference type="ChEBI" id="CHEBI:57919"/>
    </ligand>
</feature>
<dbReference type="NCBIfam" id="TIGR00151">
    <property type="entry name" value="ispF"/>
    <property type="match status" value="1"/>
</dbReference>
<accession>A0A194AHI4</accession>
<dbReference type="PROSITE" id="PS01350">
    <property type="entry name" value="ISPF"/>
    <property type="match status" value="1"/>
</dbReference>
<dbReference type="STRING" id="1592317.DPF_2275"/>
<dbReference type="GO" id="GO:0008685">
    <property type="term" value="F:2-C-methyl-D-erythritol 2,4-cyclodiphosphate synthase activity"/>
    <property type="evidence" value="ECO:0007669"/>
    <property type="project" value="UniProtKB-UniRule"/>
</dbReference>
<keyword evidence="7 10" id="KW-0414">Isoprene biosynthesis</keyword>
<comment type="caution">
    <text evidence="10">Lacks conserved residue(s) required for the propagation of feature annotation.</text>
</comment>
<feature type="region of interest" description="2-C-methyl-D-erythritol 2,4-cyclodiphosphate synthase" evidence="10">
    <location>
        <begin position="240"/>
        <end position="401"/>
    </location>
</feature>
<feature type="domain" description="2-C-methyl-D-erythritol 2,4-cyclodiphosphate synthase" evidence="11">
    <location>
        <begin position="242"/>
        <end position="391"/>
    </location>
</feature>
<dbReference type="SUPFAM" id="SSF69765">
    <property type="entry name" value="IpsF-like"/>
    <property type="match status" value="1"/>
</dbReference>
<keyword evidence="5 10" id="KW-0548">Nucleotidyltransferase</keyword>
<feature type="site" description="Positions MEP for the nucleophilic attack" evidence="10">
    <location>
        <position position="220"/>
    </location>
</feature>
<feature type="binding site" evidence="10">
    <location>
        <position position="377"/>
    </location>
    <ligand>
        <name>4-CDP-2-C-methyl-D-erythritol 2-phosphate</name>
        <dbReference type="ChEBI" id="CHEBI:57919"/>
    </ligand>
</feature>
<dbReference type="InterPro" id="IPR020555">
    <property type="entry name" value="MECDP_synthase_CS"/>
</dbReference>
<comment type="pathway">
    <text evidence="10">Isoprenoid biosynthesis; isopentenyl diphosphate biosynthesis via DXP pathway; isopentenyl diphosphate from 1-deoxy-D-xylulose 5-phosphate: step 2/6.</text>
</comment>
<keyword evidence="9 10" id="KW-0511">Multifunctional enzyme</keyword>
<name>A0A194AHI4_9BACT</name>
<evidence type="ECO:0000313" key="12">
    <source>
        <dbReference type="EMBL" id="GAU09547.1"/>
    </source>
</evidence>
<evidence type="ECO:0000256" key="1">
    <source>
        <dbReference type="ARBA" id="ARBA00000200"/>
    </source>
</evidence>
<feature type="site" description="Transition state stabilizer" evidence="10">
    <location>
        <position position="272"/>
    </location>
</feature>
<comment type="catalytic activity">
    <reaction evidence="10">
        <text>2-C-methyl-D-erythritol 4-phosphate + CTP + H(+) = 4-CDP-2-C-methyl-D-erythritol + diphosphate</text>
        <dbReference type="Rhea" id="RHEA:13429"/>
        <dbReference type="ChEBI" id="CHEBI:15378"/>
        <dbReference type="ChEBI" id="CHEBI:33019"/>
        <dbReference type="ChEBI" id="CHEBI:37563"/>
        <dbReference type="ChEBI" id="CHEBI:57823"/>
        <dbReference type="ChEBI" id="CHEBI:58262"/>
        <dbReference type="EC" id="2.7.7.60"/>
    </reaction>
</comment>
<dbReference type="EC" id="4.6.1.12" evidence="10"/>
<keyword evidence="8 10" id="KW-0456">Lyase</keyword>
<dbReference type="InterPro" id="IPR001228">
    <property type="entry name" value="IspD"/>
</dbReference>
<dbReference type="Gene3D" id="3.90.550.10">
    <property type="entry name" value="Spore Coat Polysaccharide Biosynthesis Protein SpsA, Chain A"/>
    <property type="match status" value="1"/>
</dbReference>
<evidence type="ECO:0000256" key="5">
    <source>
        <dbReference type="ARBA" id="ARBA00022695"/>
    </source>
</evidence>
<organism evidence="12 13">
    <name type="scientific">Desulfoplanes formicivorans</name>
    <dbReference type="NCBI Taxonomy" id="1592317"/>
    <lineage>
        <taxon>Bacteria</taxon>
        <taxon>Pseudomonadati</taxon>
        <taxon>Thermodesulfobacteriota</taxon>
        <taxon>Desulfovibrionia</taxon>
        <taxon>Desulfovibrionales</taxon>
        <taxon>Desulfoplanaceae</taxon>
        <taxon>Desulfoplanes</taxon>
    </lineage>
</organism>
<protein>
    <recommendedName>
        <fullName evidence="10">Bifunctional enzyme IspD/IspF</fullName>
    </recommendedName>
    <domain>
        <recommendedName>
            <fullName evidence="10">2-C-methyl-D-erythritol 4-phosphate cytidylyltransferase</fullName>
            <ecNumber evidence="10">2.7.7.60</ecNumber>
        </recommendedName>
        <alternativeName>
            <fullName evidence="10">4-diphosphocytidyl-2C-methyl-D-erythritol synthase</fullName>
        </alternativeName>
        <alternativeName>
            <fullName evidence="10">MEP cytidylyltransferase</fullName>
            <shortName evidence="10">MCT</shortName>
        </alternativeName>
    </domain>
    <domain>
        <recommendedName>
            <fullName evidence="10">2-C-methyl-D-erythritol 2,4-cyclodiphosphate synthase</fullName>
            <shortName evidence="10">MECDP-synthase</shortName>
            <shortName evidence="10">MECPP-synthase</shortName>
            <shortName evidence="10">MECPS</shortName>
            <ecNumber evidence="10">4.6.1.12</ecNumber>
        </recommendedName>
    </domain>
</protein>
<dbReference type="Gene3D" id="3.30.1330.50">
    <property type="entry name" value="2-C-methyl-D-erythritol 2,4-cyclodiphosphate synthase"/>
    <property type="match status" value="1"/>
</dbReference>
<dbReference type="UniPathway" id="UPA00056">
    <property type="reaction ID" value="UER00093"/>
</dbReference>
<keyword evidence="6 10" id="KW-0479">Metal-binding</keyword>
<reference evidence="13" key="1">
    <citation type="submission" date="2016-06" db="EMBL/GenBank/DDBJ databases">
        <title>Draft genome sequence of Desulfoplanes formicivorans strain Pf12B.</title>
        <authorList>
            <person name="Watanabe M."/>
            <person name="Kojima H."/>
            <person name="Fukui M."/>
        </authorList>
    </citation>
    <scope>NUCLEOTIDE SEQUENCE [LARGE SCALE GENOMIC DNA]</scope>
    <source>
        <strain evidence="13">Pf12B</strain>
    </source>
</reference>
<dbReference type="InterPro" id="IPR026596">
    <property type="entry name" value="IspD/F"/>
</dbReference>
<feature type="region of interest" description="2-C-methyl-D-erythritol 4-phosphate cytidylyltransferase" evidence="10">
    <location>
        <begin position="1"/>
        <end position="239"/>
    </location>
</feature>
<dbReference type="CDD" id="cd00554">
    <property type="entry name" value="MECDP_synthase"/>
    <property type="match status" value="1"/>
</dbReference>
<proteinExistence type="inferred from homology"/>
<feature type="binding site" evidence="10">
    <location>
        <begin position="370"/>
        <end position="373"/>
    </location>
    <ligand>
        <name>4-CDP-2-C-methyl-D-erythritol 2-phosphate</name>
        <dbReference type="ChEBI" id="CHEBI:57919"/>
    </ligand>
</feature>
<sequence length="401" mass="43433">MSTPSIWSIVLAAGNGSRLAKAGINERKQFIDYQGVPLFWHSLRTFSRIALVRGIMLVVPETELDRVTAWVNQLLDAEPLGMPIVCVKGGARRQDSVYQALCHLPEDCNRVFVHDAARPFFTPQCVHKLLEAVTSDVVGAVPGCAVTDTVKQVHGARVLRTLDRSCLMAVQTPQLFDRNTLQQAHAKALQDNWNVTDDASMVEMMNKNVVVVDGDPGNVKITLPEDLRHLALQQETPVPVSGLGYDVHAYGGNRPMVIGGVPIPGGPDIKAHSDGDVLIHALCDAILGCIGQGDIGDLFPDSDATFENMPSSAFLAEVLDRAMQHGLTMTHVDMTVVAQTPRLSPFKVQIKKNLACLMALPFDRVNLKATTEEGLGFTGTKQGIKAMALVTGTINKPRPVP</sequence>
<dbReference type="InterPro" id="IPR036571">
    <property type="entry name" value="MECDP_synthase_sf"/>
</dbReference>
<comment type="pathway">
    <text evidence="3 10">Isoprenoid biosynthesis; isopentenyl diphosphate biosynthesis via DXP pathway; isopentenyl diphosphate from 1-deoxy-D-xylulose 5-phosphate: step 4/6.</text>
</comment>